<name>A0ABW9IJ42_STRGJ</name>
<gene>
    <name evidence="1" type="ORF">ACKI1S_16925</name>
</gene>
<proteinExistence type="predicted"/>
<dbReference type="Proteomes" id="UP001631993">
    <property type="component" value="Unassembled WGS sequence"/>
</dbReference>
<comment type="caution">
    <text evidence="1">The sequence shown here is derived from an EMBL/GenBank/DDBJ whole genome shotgun (WGS) entry which is preliminary data.</text>
</comment>
<evidence type="ECO:0000313" key="1">
    <source>
        <dbReference type="EMBL" id="MFM9647819.1"/>
    </source>
</evidence>
<sequence>MITATERAEAMALQVLIFARLHNARVVTYDVVDAVMSRDYATEQGQASKEMVRRIIRKRAASEGVRVIFTEDERYWAIREQLHHMSTDKVRALRDEIAEGGDDDPRGWDKALNNAISVRLSARQQTRRLYNCTPVSVRLWRESRPVAEEHPAPAEETAPAAPDAAPLFAALAAYEEAGHASLGCAPRDLVHLACHLIALGKAAPTEHHPSIAEAHNAVEDAWEALRTARSLVARNNAHDQARAAVDRARTVILAVAPNAHRMHGTDMPATADEIRAAALAYNAVDASPEELSAVATGTPTVRVHCRSDSGTGWTVTATITAGVDSPIGHIPAHPPILLKFRKREGREDAAENTRRMFGRLFRVSVPIAYVADRRP</sequence>
<protein>
    <recommendedName>
        <fullName evidence="3">WYL domain-containing protein</fullName>
    </recommendedName>
</protein>
<evidence type="ECO:0008006" key="3">
    <source>
        <dbReference type="Google" id="ProtNLM"/>
    </source>
</evidence>
<evidence type="ECO:0000313" key="2">
    <source>
        <dbReference type="Proteomes" id="UP001631993"/>
    </source>
</evidence>
<keyword evidence="2" id="KW-1185">Reference proteome</keyword>
<organism evidence="1 2">
    <name type="scientific">Streptomyces galilaeus</name>
    <dbReference type="NCBI Taxonomy" id="33899"/>
    <lineage>
        <taxon>Bacteria</taxon>
        <taxon>Bacillati</taxon>
        <taxon>Actinomycetota</taxon>
        <taxon>Actinomycetes</taxon>
        <taxon>Kitasatosporales</taxon>
        <taxon>Streptomycetaceae</taxon>
        <taxon>Streptomyces</taxon>
    </lineage>
</organism>
<accession>A0ABW9IJ42</accession>
<reference evidence="1 2" key="1">
    <citation type="submission" date="2024-12" db="EMBL/GenBank/DDBJ databases">
        <title>Forecasting of Potato common scab and diversities of Pathogenic streptomyces spp. in china.</title>
        <authorList>
            <person name="Handique U."/>
            <person name="Wu J."/>
        </authorList>
    </citation>
    <scope>NUCLEOTIDE SEQUENCE [LARGE SCALE GENOMIC DNA]</scope>
    <source>
        <strain evidence="1 2">ZRIMU1585</strain>
    </source>
</reference>
<dbReference type="EMBL" id="JBJVNE010000007">
    <property type="protein sequence ID" value="MFM9647819.1"/>
    <property type="molecule type" value="Genomic_DNA"/>
</dbReference>
<dbReference type="RefSeq" id="WP_409097669.1">
    <property type="nucleotide sequence ID" value="NZ_JBJVNE010000007.1"/>
</dbReference>